<dbReference type="OrthoDB" id="2731856at2"/>
<dbReference type="Gene3D" id="2.40.30.200">
    <property type="match status" value="1"/>
</dbReference>
<proteinExistence type="predicted"/>
<evidence type="ECO:0000259" key="1">
    <source>
        <dbReference type="Pfam" id="PF20753"/>
    </source>
</evidence>
<accession>A0A6M4JJZ0</accession>
<reference evidence="2" key="1">
    <citation type="submission" date="2020-04" db="EMBL/GenBank/DDBJ databases">
        <title>Phage recombination drives evolution of spore-forming Bacilli.</title>
        <authorList>
            <person name="Dragos A."/>
            <person name="Kovacs A.T."/>
        </authorList>
    </citation>
    <scope>NUCLEOTIDE SEQUENCE</scope>
    <source>
        <strain evidence="2">168</strain>
    </source>
</reference>
<sequence length="252" mass="29406">MIRESQYFMFNNIPSYELGAVNVNTEGGLLEESFIANRTVNETYTRLSSEPYVDNVKLEPYEIPLNFYIENHLDEKNVRRVARWLNVDDYKPLSFSRNLDIIYFALPINATDLVHNCSNDGYVKLTMKVFPYKYGQETTTHWFDVTSGVKNIEIENIGDVDIPLSLEFKKIGDGDITVENLTLYRTPLKFTGIKHHEVINVDSNKKLITSSISGYECYDQVNEEYVILTRGKNRIKINGECYIRLKYRYKYL</sequence>
<dbReference type="Pfam" id="PF20753">
    <property type="entry name" value="DUF6558_C"/>
    <property type="match status" value="1"/>
</dbReference>
<dbReference type="RefSeq" id="WP_004398627.1">
    <property type="nucleotide sequence ID" value="NC_000964.3"/>
</dbReference>
<dbReference type="SMR" id="A0A6M4JJZ0"/>
<feature type="domain" description="Phage tail-like C-terminal" evidence="1">
    <location>
        <begin position="143"/>
        <end position="247"/>
    </location>
</feature>
<protein>
    <submittedName>
        <fullName evidence="2">Phage tail protein</fullName>
    </submittedName>
</protein>
<organism evidence="2">
    <name type="scientific">Bacillus subtilis (strain 168)</name>
    <dbReference type="NCBI Taxonomy" id="224308"/>
    <lineage>
        <taxon>Bacteria</taxon>
        <taxon>Bacillati</taxon>
        <taxon>Bacillota</taxon>
        <taxon>Bacilli</taxon>
        <taxon>Bacillales</taxon>
        <taxon>Bacillaceae</taxon>
        <taxon>Bacillus</taxon>
    </lineage>
</organism>
<dbReference type="KEGG" id="bsu:BSU21360"/>
<evidence type="ECO:0000313" key="2">
    <source>
        <dbReference type="EMBL" id="QJP88863.1"/>
    </source>
</evidence>
<gene>
    <name evidence="2" type="ORF">HIR78_12890</name>
</gene>
<name>A0A6M4JJZ0_BACSU</name>
<dbReference type="AlphaFoldDB" id="A0A6M4JJZ0"/>
<dbReference type="EMBL" id="CP052842">
    <property type="protein sequence ID" value="QJP88863.1"/>
    <property type="molecule type" value="Genomic_DNA"/>
</dbReference>
<dbReference type="InterPro" id="IPR048276">
    <property type="entry name" value="Phage_tail-like_C"/>
</dbReference>